<gene>
    <name evidence="7" type="ordered locus">Turpa_1256</name>
</gene>
<keyword evidence="4" id="KW-0819">tRNA processing</keyword>
<comment type="similarity">
    <text evidence="2">Belongs to the pseudouridine synthase TruB family. Type 1 subfamily.</text>
</comment>
<feature type="domain" description="Pseudouridine synthase II N-terminal" evidence="6">
    <location>
        <begin position="12"/>
        <end position="152"/>
    </location>
</feature>
<dbReference type="GO" id="GO:0006400">
    <property type="term" value="P:tRNA modification"/>
    <property type="evidence" value="ECO:0007669"/>
    <property type="project" value="TreeGrafter"/>
</dbReference>
<dbReference type="EMBL" id="CP002959">
    <property type="protein sequence ID" value="AFM11904.1"/>
    <property type="molecule type" value="Genomic_DNA"/>
</dbReference>
<evidence type="ECO:0000259" key="6">
    <source>
        <dbReference type="Pfam" id="PF01509"/>
    </source>
</evidence>
<sequence>MRNLLNVRGRGFGVEGILDPFASGLLITATGDSTRFLEYFLQFPKTYTATIRLGQETDTLDFTGTLVKETPVPRIDSEDLLTTQSRFTGKILQSPPAYSNVRVRGVRAHELARGGEAAEPSPREVEVHALSLHVLAPDALAMRCRAASGTYIRSLARDIAAQLGTCGHLTALRRIAIGPWSVSDEAVDAEWGKIAGTIADFEILDFFPVLNVTADEEIKFLNGNPFVPQNKPQLTGILRIAAPQNFLGLGRYDGEKVTVEKVFPTGPGSTYPQWGKSHST</sequence>
<dbReference type="GO" id="GO:1990481">
    <property type="term" value="P:mRNA pseudouridine synthesis"/>
    <property type="evidence" value="ECO:0007669"/>
    <property type="project" value="TreeGrafter"/>
</dbReference>
<dbReference type="PATRIC" id="fig|869212.3.peg.1245"/>
<evidence type="ECO:0000313" key="8">
    <source>
        <dbReference type="Proteomes" id="UP000006048"/>
    </source>
</evidence>
<evidence type="ECO:0000256" key="1">
    <source>
        <dbReference type="ARBA" id="ARBA00000385"/>
    </source>
</evidence>
<dbReference type="Proteomes" id="UP000006048">
    <property type="component" value="Chromosome"/>
</dbReference>
<dbReference type="EC" id="5.4.99.25" evidence="3"/>
<keyword evidence="8" id="KW-1185">Reference proteome</keyword>
<evidence type="ECO:0000256" key="2">
    <source>
        <dbReference type="ARBA" id="ARBA00005642"/>
    </source>
</evidence>
<dbReference type="Gene3D" id="3.30.2350.10">
    <property type="entry name" value="Pseudouridine synthase"/>
    <property type="match status" value="1"/>
</dbReference>
<protein>
    <recommendedName>
        <fullName evidence="3">tRNA pseudouridine(55) synthase</fullName>
        <ecNumber evidence="3">5.4.99.25</ecNumber>
    </recommendedName>
</protein>
<dbReference type="InterPro" id="IPR014780">
    <property type="entry name" value="tRNA_psdUridine_synth_TruB"/>
</dbReference>
<accession>I4B3P7</accession>
<keyword evidence="5" id="KW-0413">Isomerase</keyword>
<dbReference type="InterPro" id="IPR020103">
    <property type="entry name" value="PsdUridine_synth_cat_dom_sf"/>
</dbReference>
<evidence type="ECO:0000256" key="4">
    <source>
        <dbReference type="ARBA" id="ARBA00022694"/>
    </source>
</evidence>
<dbReference type="NCBIfam" id="TIGR00431">
    <property type="entry name" value="TruB"/>
    <property type="match status" value="1"/>
</dbReference>
<dbReference type="SUPFAM" id="SSF55120">
    <property type="entry name" value="Pseudouridine synthase"/>
    <property type="match status" value="1"/>
</dbReference>
<evidence type="ECO:0000313" key="7">
    <source>
        <dbReference type="EMBL" id="AFM11904.1"/>
    </source>
</evidence>
<dbReference type="KEGG" id="tpx:Turpa_1256"/>
<dbReference type="Pfam" id="PF01509">
    <property type="entry name" value="TruB_N"/>
    <property type="match status" value="1"/>
</dbReference>
<dbReference type="STRING" id="869212.Turpa_1256"/>
<dbReference type="PANTHER" id="PTHR13767">
    <property type="entry name" value="TRNA-PSEUDOURIDINE SYNTHASE"/>
    <property type="match status" value="1"/>
</dbReference>
<dbReference type="GO" id="GO:0003723">
    <property type="term" value="F:RNA binding"/>
    <property type="evidence" value="ECO:0007669"/>
    <property type="project" value="InterPro"/>
</dbReference>
<organism evidence="7 8">
    <name type="scientific">Turneriella parva (strain ATCC BAA-1111 / DSM 21527 / NCTC 11395 / H)</name>
    <name type="common">Leptospira parva</name>
    <dbReference type="NCBI Taxonomy" id="869212"/>
    <lineage>
        <taxon>Bacteria</taxon>
        <taxon>Pseudomonadati</taxon>
        <taxon>Spirochaetota</taxon>
        <taxon>Spirochaetia</taxon>
        <taxon>Leptospirales</taxon>
        <taxon>Leptospiraceae</taxon>
        <taxon>Turneriella</taxon>
    </lineage>
</organism>
<proteinExistence type="inferred from homology"/>
<dbReference type="PANTHER" id="PTHR13767:SF2">
    <property type="entry name" value="PSEUDOURIDYLATE SYNTHASE TRUB1"/>
    <property type="match status" value="1"/>
</dbReference>
<evidence type="ECO:0000256" key="3">
    <source>
        <dbReference type="ARBA" id="ARBA00012787"/>
    </source>
</evidence>
<dbReference type="AlphaFoldDB" id="I4B3P7"/>
<dbReference type="InterPro" id="IPR002501">
    <property type="entry name" value="PsdUridine_synth_N"/>
</dbReference>
<name>I4B3P7_TURPD</name>
<evidence type="ECO:0000256" key="5">
    <source>
        <dbReference type="ARBA" id="ARBA00023235"/>
    </source>
</evidence>
<reference evidence="7 8" key="1">
    <citation type="submission" date="2012-06" db="EMBL/GenBank/DDBJ databases">
        <title>The complete chromosome of genome of Turneriella parva DSM 21527.</title>
        <authorList>
            <consortium name="US DOE Joint Genome Institute (JGI-PGF)"/>
            <person name="Lucas S."/>
            <person name="Han J."/>
            <person name="Lapidus A."/>
            <person name="Bruce D."/>
            <person name="Goodwin L."/>
            <person name="Pitluck S."/>
            <person name="Peters L."/>
            <person name="Kyrpides N."/>
            <person name="Mavromatis K."/>
            <person name="Ivanova N."/>
            <person name="Mikhailova N."/>
            <person name="Chertkov O."/>
            <person name="Detter J.C."/>
            <person name="Tapia R."/>
            <person name="Han C."/>
            <person name="Land M."/>
            <person name="Hauser L."/>
            <person name="Markowitz V."/>
            <person name="Cheng J.-F."/>
            <person name="Hugenholtz P."/>
            <person name="Woyke T."/>
            <person name="Wu D."/>
            <person name="Gronow S."/>
            <person name="Wellnitz S."/>
            <person name="Brambilla E."/>
            <person name="Klenk H.-P."/>
            <person name="Eisen J.A."/>
        </authorList>
    </citation>
    <scope>NUCLEOTIDE SEQUENCE [LARGE SCALE GENOMIC DNA]</scope>
    <source>
        <strain evidence="8">ATCC BAA-1111 / DSM 21527 / NCTC 11395 / H</strain>
    </source>
</reference>
<keyword evidence="7" id="KW-0456">Lyase</keyword>
<comment type="catalytic activity">
    <reaction evidence="1">
        <text>uridine(55) in tRNA = pseudouridine(55) in tRNA</text>
        <dbReference type="Rhea" id="RHEA:42532"/>
        <dbReference type="Rhea" id="RHEA-COMP:10101"/>
        <dbReference type="Rhea" id="RHEA-COMP:10102"/>
        <dbReference type="ChEBI" id="CHEBI:65314"/>
        <dbReference type="ChEBI" id="CHEBI:65315"/>
        <dbReference type="EC" id="5.4.99.25"/>
    </reaction>
</comment>
<dbReference type="GO" id="GO:0160148">
    <property type="term" value="F:tRNA pseudouridine(55) synthase activity"/>
    <property type="evidence" value="ECO:0007669"/>
    <property type="project" value="UniProtKB-EC"/>
</dbReference>
<dbReference type="GO" id="GO:0016829">
    <property type="term" value="F:lyase activity"/>
    <property type="evidence" value="ECO:0007669"/>
    <property type="project" value="UniProtKB-KW"/>
</dbReference>
<dbReference type="HOGENOM" id="CLU_032087_0_0_12"/>